<reference evidence="15" key="1">
    <citation type="submission" date="2020-05" db="EMBL/GenBank/DDBJ databases">
        <title>Phylogenomic resolution of chytrid fungi.</title>
        <authorList>
            <person name="Stajich J.E."/>
            <person name="Amses K."/>
            <person name="Simmons R."/>
            <person name="Seto K."/>
            <person name="Myers J."/>
            <person name="Bonds A."/>
            <person name="Quandt C.A."/>
            <person name="Barry K."/>
            <person name="Liu P."/>
            <person name="Grigoriev I."/>
            <person name="Longcore J.E."/>
            <person name="James T.Y."/>
        </authorList>
    </citation>
    <scope>NUCLEOTIDE SEQUENCE</scope>
    <source>
        <strain evidence="15">JEL0513</strain>
    </source>
</reference>
<evidence type="ECO:0000256" key="3">
    <source>
        <dbReference type="ARBA" id="ARBA00022801"/>
    </source>
</evidence>
<dbReference type="GO" id="GO:0034967">
    <property type="term" value="C:Set3 complex"/>
    <property type="evidence" value="ECO:0007669"/>
    <property type="project" value="UniProtKB-ARBA"/>
</dbReference>
<keyword evidence="4 9" id="KW-0156">Chromatin regulator</keyword>
<dbReference type="PIRSF" id="PIRSF037913">
    <property type="entry name" value="His_deacetylse_1"/>
    <property type="match status" value="1"/>
</dbReference>
<gene>
    <name evidence="15" type="primary">HDAC3</name>
    <name evidence="15" type="ORF">HK100_004564</name>
</gene>
<evidence type="ECO:0000256" key="9">
    <source>
        <dbReference type="PIRNR" id="PIRNR037913"/>
    </source>
</evidence>
<dbReference type="Proteomes" id="UP001211907">
    <property type="component" value="Unassembled WGS sequence"/>
</dbReference>
<dbReference type="GO" id="GO:0070210">
    <property type="term" value="C:Rpd3L-Expanded complex"/>
    <property type="evidence" value="ECO:0007669"/>
    <property type="project" value="TreeGrafter"/>
</dbReference>
<dbReference type="InterPro" id="IPR003084">
    <property type="entry name" value="HDAC_I/II"/>
</dbReference>
<evidence type="ECO:0000259" key="14">
    <source>
        <dbReference type="Pfam" id="PF00850"/>
    </source>
</evidence>
<dbReference type="Pfam" id="PF00850">
    <property type="entry name" value="Hist_deacetyl"/>
    <property type="match status" value="1"/>
</dbReference>
<dbReference type="PANTHER" id="PTHR10625:SF36">
    <property type="entry name" value="HISTONE DEACETYLASE 3"/>
    <property type="match status" value="1"/>
</dbReference>
<dbReference type="InterPro" id="IPR000286">
    <property type="entry name" value="HDACs"/>
</dbReference>
<feature type="active site" description="Proton acceptor" evidence="10">
    <location>
        <position position="158"/>
    </location>
</feature>
<dbReference type="GO" id="GO:0046872">
    <property type="term" value="F:metal ion binding"/>
    <property type="evidence" value="ECO:0007669"/>
    <property type="project" value="UniProtKB-KW"/>
</dbReference>
<comment type="subcellular location">
    <subcellularLocation>
        <location evidence="1 9">Nucleus</location>
    </subcellularLocation>
</comment>
<evidence type="ECO:0000256" key="5">
    <source>
        <dbReference type="ARBA" id="ARBA00023015"/>
    </source>
</evidence>
<organism evidence="15 16">
    <name type="scientific">Physocladia obscura</name>
    <dbReference type="NCBI Taxonomy" id="109957"/>
    <lineage>
        <taxon>Eukaryota</taxon>
        <taxon>Fungi</taxon>
        <taxon>Fungi incertae sedis</taxon>
        <taxon>Chytridiomycota</taxon>
        <taxon>Chytridiomycota incertae sedis</taxon>
        <taxon>Chytridiomycetes</taxon>
        <taxon>Chytridiales</taxon>
        <taxon>Chytriomycetaceae</taxon>
        <taxon>Physocladia</taxon>
    </lineage>
</organism>
<feature type="domain" description="Histone deacetylase" evidence="14">
    <location>
        <begin position="45"/>
        <end position="334"/>
    </location>
</feature>
<accession>A0AAD5T701</accession>
<feature type="binding site" evidence="11">
    <location>
        <position position="166"/>
    </location>
    <ligand>
        <name>substrate</name>
    </ligand>
</feature>
<evidence type="ECO:0000256" key="8">
    <source>
        <dbReference type="ARBA" id="ARBA00061569"/>
    </source>
</evidence>
<evidence type="ECO:0000256" key="2">
    <source>
        <dbReference type="ARBA" id="ARBA00012111"/>
    </source>
</evidence>
<comment type="caution">
    <text evidence="15">The sequence shown here is derived from an EMBL/GenBank/DDBJ whole genome shotgun (WGS) entry which is preliminary data.</text>
</comment>
<feature type="binding site" evidence="12">
    <location>
        <position position="193"/>
    </location>
    <ligand>
        <name>a divalent metal cation</name>
        <dbReference type="ChEBI" id="CHEBI:60240"/>
    </ligand>
</feature>
<dbReference type="PRINTS" id="PR01271">
    <property type="entry name" value="HISDACETLASE"/>
</dbReference>
<evidence type="ECO:0000256" key="13">
    <source>
        <dbReference type="SAM" id="MobiDB-lite"/>
    </source>
</evidence>
<evidence type="ECO:0000313" key="16">
    <source>
        <dbReference type="Proteomes" id="UP001211907"/>
    </source>
</evidence>
<evidence type="ECO:0000256" key="1">
    <source>
        <dbReference type="ARBA" id="ARBA00004123"/>
    </source>
</evidence>
<dbReference type="EC" id="3.5.1.98" evidence="2 9"/>
<dbReference type="InterPro" id="IPR023801">
    <property type="entry name" value="His_deacetylse_dom"/>
</dbReference>
<dbReference type="InterPro" id="IPR037138">
    <property type="entry name" value="His_deacetylse_dom_sf"/>
</dbReference>
<dbReference type="PRINTS" id="PR01270">
    <property type="entry name" value="HDASUPER"/>
</dbReference>
<dbReference type="AlphaFoldDB" id="A0AAD5T701"/>
<evidence type="ECO:0000256" key="10">
    <source>
        <dbReference type="PIRSR" id="PIRSR037913-1"/>
    </source>
</evidence>
<comment type="catalytic activity">
    <reaction evidence="9">
        <text>N(6)-acetyl-L-lysyl-[histone] + H2O = L-lysyl-[histone] + acetate</text>
        <dbReference type="Rhea" id="RHEA:58196"/>
        <dbReference type="Rhea" id="RHEA-COMP:9845"/>
        <dbReference type="Rhea" id="RHEA-COMP:11338"/>
        <dbReference type="ChEBI" id="CHEBI:15377"/>
        <dbReference type="ChEBI" id="CHEBI:29969"/>
        <dbReference type="ChEBI" id="CHEBI:30089"/>
        <dbReference type="ChEBI" id="CHEBI:61930"/>
        <dbReference type="EC" id="3.5.1.98"/>
    </reaction>
</comment>
<keyword evidence="3 9" id="KW-0378">Hydrolase</keyword>
<evidence type="ECO:0000256" key="7">
    <source>
        <dbReference type="ARBA" id="ARBA00023242"/>
    </source>
</evidence>
<keyword evidence="6 9" id="KW-0804">Transcription</keyword>
<dbReference type="Gene3D" id="3.40.800.20">
    <property type="entry name" value="Histone deacetylase domain"/>
    <property type="match status" value="1"/>
</dbReference>
<evidence type="ECO:0000256" key="6">
    <source>
        <dbReference type="ARBA" id="ARBA00023163"/>
    </source>
</evidence>
<evidence type="ECO:0000256" key="4">
    <source>
        <dbReference type="ARBA" id="ARBA00022853"/>
    </source>
</evidence>
<protein>
    <recommendedName>
        <fullName evidence="2 9">Histone deacetylase</fullName>
        <ecNumber evidence="2 9">3.5.1.98</ecNumber>
    </recommendedName>
</protein>
<feature type="binding site" evidence="11">
    <location>
        <position position="321"/>
    </location>
    <ligand>
        <name>substrate</name>
    </ligand>
</feature>
<keyword evidence="12" id="KW-0479">Metal-binding</keyword>
<name>A0AAD5T701_9FUNG</name>
<dbReference type="GO" id="GO:0141221">
    <property type="term" value="F:histone deacetylase activity, hydrolytic mechanism"/>
    <property type="evidence" value="ECO:0007669"/>
    <property type="project" value="UniProtKB-EC"/>
</dbReference>
<dbReference type="SUPFAM" id="SSF52768">
    <property type="entry name" value="Arginase/deacetylase"/>
    <property type="match status" value="1"/>
</dbReference>
<dbReference type="EMBL" id="JADGJH010000223">
    <property type="protein sequence ID" value="KAJ3133257.1"/>
    <property type="molecule type" value="Genomic_DNA"/>
</dbReference>
<feature type="region of interest" description="Disordered" evidence="13">
    <location>
        <begin position="455"/>
        <end position="475"/>
    </location>
</feature>
<keyword evidence="16" id="KW-1185">Reference proteome</keyword>
<sequence>MSSWTTTAGPGPAASINVNLTASEKDRVAYFFNETTAKFHYGEGHPMKPARMGLAHNLIVGYGMHKKMSCYTQRRATDAEMTEFHSEDYIEFLRRVTPDNANAFSKFLSRFNVGVDDCPVFEGLYDFCRLSAGGSIEGSRKLCSGSDIAINWSGGLHHAKKFEASGFCYVNDIVLGILQLLRIYPRVVYIDIDVHHGDGVQEAFYQSDRVMTVSFHRYDGSFFPGTGSLDEIGIRKGKCYAVNVPLQEHIDDISYAYIFEKVMQNVMDVYQPSAIVLQCGADSLAGDRLGSFNLSVKGHGSCVAFMKKFKLPMLVLGGGGYTIRNVARAWTYETGICTNTELPNDLPQNQYYSHYGPDFRLHSNNVDRNAENANTRQYLDQIRAAIAENLRNVNWAPSVAMNEIPPDIQAFNHDTGSWEHDQAEDGNPDDRVDQSKYGLGAADRLRREKELNVFDDREIYAGDDDQDHDGDSKMV</sequence>
<comment type="similarity">
    <text evidence="8 9">Belongs to the histone deacetylase family. HD Type 1 subfamily.</text>
</comment>
<feature type="compositionally biased region" description="Basic and acidic residues" evidence="13">
    <location>
        <begin position="416"/>
        <end position="434"/>
    </location>
</feature>
<keyword evidence="7 9" id="KW-0539">Nucleus</keyword>
<feature type="binding site" evidence="12">
    <location>
        <position position="282"/>
    </location>
    <ligand>
        <name>a divalent metal cation</name>
        <dbReference type="ChEBI" id="CHEBI:60240"/>
    </ligand>
</feature>
<dbReference type="GO" id="GO:0040029">
    <property type="term" value="P:epigenetic regulation of gene expression"/>
    <property type="evidence" value="ECO:0007669"/>
    <property type="project" value="TreeGrafter"/>
</dbReference>
<proteinExistence type="inferred from homology"/>
<feature type="binding site" evidence="12">
    <location>
        <position position="195"/>
    </location>
    <ligand>
        <name>a divalent metal cation</name>
        <dbReference type="ChEBI" id="CHEBI:60240"/>
    </ligand>
</feature>
<feature type="region of interest" description="Disordered" evidence="13">
    <location>
        <begin position="408"/>
        <end position="442"/>
    </location>
</feature>
<dbReference type="InterPro" id="IPR023696">
    <property type="entry name" value="Ureohydrolase_dom_sf"/>
</dbReference>
<feature type="binding site" evidence="11">
    <location>
        <position position="117"/>
    </location>
    <ligand>
        <name>substrate</name>
    </ligand>
</feature>
<keyword evidence="5 9" id="KW-0805">Transcription regulation</keyword>
<evidence type="ECO:0000256" key="11">
    <source>
        <dbReference type="PIRSR" id="PIRSR037913-2"/>
    </source>
</evidence>
<evidence type="ECO:0000256" key="12">
    <source>
        <dbReference type="PIRSR" id="PIRSR037913-3"/>
    </source>
</evidence>
<dbReference type="FunFam" id="3.40.800.20:FF:000007">
    <property type="entry name" value="Histone deacetylase"/>
    <property type="match status" value="1"/>
</dbReference>
<dbReference type="PANTHER" id="PTHR10625">
    <property type="entry name" value="HISTONE DEACETYLASE HDAC1-RELATED"/>
    <property type="match status" value="1"/>
</dbReference>
<evidence type="ECO:0000313" key="15">
    <source>
        <dbReference type="EMBL" id="KAJ3133257.1"/>
    </source>
</evidence>